<dbReference type="InterPro" id="IPR020904">
    <property type="entry name" value="Sc_DH/Rdtase_CS"/>
</dbReference>
<dbReference type="GO" id="GO:0030497">
    <property type="term" value="P:fatty acid elongation"/>
    <property type="evidence" value="ECO:0007669"/>
    <property type="project" value="TreeGrafter"/>
</dbReference>
<gene>
    <name evidence="4" type="ORF">GS4_15_00140</name>
</gene>
<dbReference type="EMBL" id="BANX01000015">
    <property type="protein sequence ID" value="GAC68365.1"/>
    <property type="molecule type" value="Genomic_DNA"/>
</dbReference>
<protein>
    <submittedName>
        <fullName evidence="4">Putative oxidoreductase</fullName>
    </submittedName>
</protein>
<dbReference type="PANTHER" id="PTHR42760:SF40">
    <property type="entry name" value="3-OXOACYL-[ACYL-CARRIER-PROTEIN] REDUCTASE, CHLOROPLASTIC"/>
    <property type="match status" value="1"/>
</dbReference>
<comment type="caution">
    <text evidence="4">The sequence shown here is derived from an EMBL/GenBank/DDBJ whole genome shotgun (WGS) entry which is preliminary data.</text>
</comment>
<evidence type="ECO:0000256" key="1">
    <source>
        <dbReference type="ARBA" id="ARBA00006484"/>
    </source>
</evidence>
<sequence>MTPRTTSPVALITGGGQGLGLAMARRLRADGFEVVVADVDAGRSDQAAAEVSGTALVIDVTDDESVRRGVDTLARQFGRLDVLINNAGIISRSNAEEIDSHGWQRELDVHLGGTMRCSRQAFGLLRDSSNGSIINLASVGSTLGLPHRLAYTAAKSGVTGLTRTLAAEWGPFGIRVNAVAPGYIDTGMMRSGLESGVLDEDRLLERTPLRRFGSPDEIASAASFLASADASFVTGIVLRVDGGITIDGTFHSSEFTGVSGRAHTPDSSGTQEGLR</sequence>
<dbReference type="eggNOG" id="COG1028">
    <property type="taxonomic scope" value="Bacteria"/>
</dbReference>
<keyword evidence="5" id="KW-1185">Reference proteome</keyword>
<evidence type="ECO:0000256" key="3">
    <source>
        <dbReference type="SAM" id="MobiDB-lite"/>
    </source>
</evidence>
<evidence type="ECO:0000313" key="4">
    <source>
        <dbReference type="EMBL" id="GAC68365.1"/>
    </source>
</evidence>
<proteinExistence type="inferred from homology"/>
<dbReference type="OrthoDB" id="4350228at2"/>
<dbReference type="Proteomes" id="UP000011666">
    <property type="component" value="Unassembled WGS sequence"/>
</dbReference>
<dbReference type="PANTHER" id="PTHR42760">
    <property type="entry name" value="SHORT-CHAIN DEHYDROGENASES/REDUCTASES FAMILY MEMBER"/>
    <property type="match status" value="1"/>
</dbReference>
<keyword evidence="2" id="KW-0560">Oxidoreductase</keyword>
<comment type="similarity">
    <text evidence="1">Belongs to the short-chain dehydrogenases/reductases (SDR) family.</text>
</comment>
<dbReference type="STRING" id="1223545.GS4_15_00140"/>
<dbReference type="PRINTS" id="PR00081">
    <property type="entry name" value="GDHRDH"/>
</dbReference>
<feature type="region of interest" description="Disordered" evidence="3">
    <location>
        <begin position="255"/>
        <end position="275"/>
    </location>
</feature>
<dbReference type="PRINTS" id="PR00080">
    <property type="entry name" value="SDRFAMILY"/>
</dbReference>
<dbReference type="AlphaFoldDB" id="M0QIE5"/>
<accession>M0QIE5</accession>
<dbReference type="InterPro" id="IPR036291">
    <property type="entry name" value="NAD(P)-bd_dom_sf"/>
</dbReference>
<dbReference type="Pfam" id="PF13561">
    <property type="entry name" value="adh_short_C2"/>
    <property type="match status" value="1"/>
</dbReference>
<dbReference type="SUPFAM" id="SSF51735">
    <property type="entry name" value="NAD(P)-binding Rossmann-fold domains"/>
    <property type="match status" value="1"/>
</dbReference>
<evidence type="ECO:0000256" key="2">
    <source>
        <dbReference type="ARBA" id="ARBA00023002"/>
    </source>
</evidence>
<dbReference type="FunFam" id="3.40.50.720:FF:000084">
    <property type="entry name" value="Short-chain dehydrogenase reductase"/>
    <property type="match status" value="1"/>
</dbReference>
<evidence type="ECO:0000313" key="5">
    <source>
        <dbReference type="Proteomes" id="UP000011666"/>
    </source>
</evidence>
<dbReference type="CDD" id="cd05233">
    <property type="entry name" value="SDR_c"/>
    <property type="match status" value="1"/>
</dbReference>
<name>M0QIE5_9ACTN</name>
<dbReference type="RefSeq" id="WP_007620461.1">
    <property type="nucleotide sequence ID" value="NZ_BANX01000015.1"/>
</dbReference>
<feature type="compositionally biased region" description="Polar residues" evidence="3">
    <location>
        <begin position="265"/>
        <end position="275"/>
    </location>
</feature>
<dbReference type="InterPro" id="IPR002347">
    <property type="entry name" value="SDR_fam"/>
</dbReference>
<dbReference type="PROSITE" id="PS00061">
    <property type="entry name" value="ADH_SHORT"/>
    <property type="match status" value="1"/>
</dbReference>
<dbReference type="Gene3D" id="3.40.50.720">
    <property type="entry name" value="NAD(P)-binding Rossmann-like Domain"/>
    <property type="match status" value="1"/>
</dbReference>
<reference evidence="4 5" key="1">
    <citation type="submission" date="2013-01" db="EMBL/GenBank/DDBJ databases">
        <title>Whole genome shotgun sequence of Gordonia soli NBRC 108243.</title>
        <authorList>
            <person name="Isaki-Nakamura S."/>
            <person name="Hosoyama A."/>
            <person name="Tsuchikane K."/>
            <person name="Ando Y."/>
            <person name="Baba S."/>
            <person name="Ohji S."/>
            <person name="Hamada M."/>
            <person name="Tamura T."/>
            <person name="Yamazoe A."/>
            <person name="Yamazaki S."/>
            <person name="Fujita N."/>
        </authorList>
    </citation>
    <scope>NUCLEOTIDE SEQUENCE [LARGE SCALE GENOMIC DNA]</scope>
    <source>
        <strain evidence="4 5">NBRC 108243</strain>
    </source>
</reference>
<dbReference type="GO" id="GO:0016616">
    <property type="term" value="F:oxidoreductase activity, acting on the CH-OH group of donors, NAD or NADP as acceptor"/>
    <property type="evidence" value="ECO:0007669"/>
    <property type="project" value="TreeGrafter"/>
</dbReference>
<organism evidence="4 5">
    <name type="scientific">Gordonia soli NBRC 108243</name>
    <dbReference type="NCBI Taxonomy" id="1223545"/>
    <lineage>
        <taxon>Bacteria</taxon>
        <taxon>Bacillati</taxon>
        <taxon>Actinomycetota</taxon>
        <taxon>Actinomycetes</taxon>
        <taxon>Mycobacteriales</taxon>
        <taxon>Gordoniaceae</taxon>
        <taxon>Gordonia</taxon>
    </lineage>
</organism>